<keyword evidence="3" id="KW-1185">Reference proteome</keyword>
<feature type="region of interest" description="Disordered" evidence="1">
    <location>
        <begin position="62"/>
        <end position="93"/>
    </location>
</feature>
<gene>
    <name evidence="2" type="ORF">ARMOST_02689</name>
</gene>
<name>A0A284QSD5_ARMOS</name>
<protein>
    <submittedName>
        <fullName evidence="2">Uncharacterized protein</fullName>
    </submittedName>
</protein>
<sequence length="93" mass="10198">MDTFELAKYQGGEWATPPSHNRTWEGVSGLDEHGLDTLHQLAYRAPEASSCASRRERKWQMVAKSGASSPLPPPCMKIIPTDTNVAATGKEDE</sequence>
<evidence type="ECO:0000313" key="3">
    <source>
        <dbReference type="Proteomes" id="UP000219338"/>
    </source>
</evidence>
<accession>A0A284QSD5</accession>
<evidence type="ECO:0000256" key="1">
    <source>
        <dbReference type="SAM" id="MobiDB-lite"/>
    </source>
</evidence>
<reference evidence="3" key="1">
    <citation type="journal article" date="2017" name="Nat. Ecol. Evol.">
        <title>Genome expansion and lineage-specific genetic innovations in the forest pathogenic fungi Armillaria.</title>
        <authorList>
            <person name="Sipos G."/>
            <person name="Prasanna A.N."/>
            <person name="Walter M.C."/>
            <person name="O'Connor E."/>
            <person name="Balint B."/>
            <person name="Krizsan K."/>
            <person name="Kiss B."/>
            <person name="Hess J."/>
            <person name="Varga T."/>
            <person name="Slot J."/>
            <person name="Riley R."/>
            <person name="Boka B."/>
            <person name="Rigling D."/>
            <person name="Barry K."/>
            <person name="Lee J."/>
            <person name="Mihaltcheva S."/>
            <person name="LaButti K."/>
            <person name="Lipzen A."/>
            <person name="Waldron R."/>
            <person name="Moloney N.M."/>
            <person name="Sperisen C."/>
            <person name="Kredics L."/>
            <person name="Vagvoelgyi C."/>
            <person name="Patrignani A."/>
            <person name="Fitzpatrick D."/>
            <person name="Nagy I."/>
            <person name="Doyle S."/>
            <person name="Anderson J.B."/>
            <person name="Grigoriev I.V."/>
            <person name="Gueldener U."/>
            <person name="Muensterkoetter M."/>
            <person name="Nagy L.G."/>
        </authorList>
    </citation>
    <scope>NUCLEOTIDE SEQUENCE [LARGE SCALE GENOMIC DNA]</scope>
    <source>
        <strain evidence="3">C18/9</strain>
    </source>
</reference>
<proteinExistence type="predicted"/>
<dbReference type="EMBL" id="FUEG01000002">
    <property type="protein sequence ID" value="SJK99392.1"/>
    <property type="molecule type" value="Genomic_DNA"/>
</dbReference>
<dbReference type="AlphaFoldDB" id="A0A284QSD5"/>
<organism evidence="2 3">
    <name type="scientific">Armillaria ostoyae</name>
    <name type="common">Armillaria root rot fungus</name>
    <dbReference type="NCBI Taxonomy" id="47428"/>
    <lineage>
        <taxon>Eukaryota</taxon>
        <taxon>Fungi</taxon>
        <taxon>Dikarya</taxon>
        <taxon>Basidiomycota</taxon>
        <taxon>Agaricomycotina</taxon>
        <taxon>Agaricomycetes</taxon>
        <taxon>Agaricomycetidae</taxon>
        <taxon>Agaricales</taxon>
        <taxon>Marasmiineae</taxon>
        <taxon>Physalacriaceae</taxon>
        <taxon>Armillaria</taxon>
    </lineage>
</organism>
<evidence type="ECO:0000313" key="2">
    <source>
        <dbReference type="EMBL" id="SJK99392.1"/>
    </source>
</evidence>
<dbReference type="Proteomes" id="UP000219338">
    <property type="component" value="Unassembled WGS sequence"/>
</dbReference>